<proteinExistence type="predicted"/>
<dbReference type="PANTHER" id="PTHR12935:SF0">
    <property type="entry name" value="GAMMA-GLUTAMYLCYCLOTRANSFERASE"/>
    <property type="match status" value="1"/>
</dbReference>
<keyword evidence="2" id="KW-0456">Lyase</keyword>
<gene>
    <name evidence="6" type="ORF">P280DRAFT_457933</name>
</gene>
<dbReference type="Pfam" id="PF06094">
    <property type="entry name" value="GGACT"/>
    <property type="match status" value="1"/>
</dbReference>
<dbReference type="InterPro" id="IPR013024">
    <property type="entry name" value="GGCT-like"/>
</dbReference>
<feature type="binding site" evidence="4">
    <location>
        <position position="145"/>
    </location>
    <ligand>
        <name>substrate</name>
    </ligand>
</feature>
<dbReference type="InterPro" id="IPR017939">
    <property type="entry name" value="G-Glutamylcylcotransferase"/>
</dbReference>
<organism evidence="6 7">
    <name type="scientific">Massarina eburnea CBS 473.64</name>
    <dbReference type="NCBI Taxonomy" id="1395130"/>
    <lineage>
        <taxon>Eukaryota</taxon>
        <taxon>Fungi</taxon>
        <taxon>Dikarya</taxon>
        <taxon>Ascomycota</taxon>
        <taxon>Pezizomycotina</taxon>
        <taxon>Dothideomycetes</taxon>
        <taxon>Pleosporomycetidae</taxon>
        <taxon>Pleosporales</taxon>
        <taxon>Massarineae</taxon>
        <taxon>Massarinaceae</taxon>
        <taxon>Massarina</taxon>
    </lineage>
</organism>
<evidence type="ECO:0000259" key="5">
    <source>
        <dbReference type="Pfam" id="PF06094"/>
    </source>
</evidence>
<evidence type="ECO:0000313" key="6">
    <source>
        <dbReference type="EMBL" id="KAF2637473.1"/>
    </source>
</evidence>
<dbReference type="SUPFAM" id="SSF110857">
    <property type="entry name" value="Gamma-glutamyl cyclotransferase-like"/>
    <property type="match status" value="1"/>
</dbReference>
<reference evidence="6" key="1">
    <citation type="journal article" date="2020" name="Stud. Mycol.">
        <title>101 Dothideomycetes genomes: a test case for predicting lifestyles and emergence of pathogens.</title>
        <authorList>
            <person name="Haridas S."/>
            <person name="Albert R."/>
            <person name="Binder M."/>
            <person name="Bloem J."/>
            <person name="Labutti K."/>
            <person name="Salamov A."/>
            <person name="Andreopoulos B."/>
            <person name="Baker S."/>
            <person name="Barry K."/>
            <person name="Bills G."/>
            <person name="Bluhm B."/>
            <person name="Cannon C."/>
            <person name="Castanera R."/>
            <person name="Culley D."/>
            <person name="Daum C."/>
            <person name="Ezra D."/>
            <person name="Gonzalez J."/>
            <person name="Henrissat B."/>
            <person name="Kuo A."/>
            <person name="Liang C."/>
            <person name="Lipzen A."/>
            <person name="Lutzoni F."/>
            <person name="Magnuson J."/>
            <person name="Mondo S."/>
            <person name="Nolan M."/>
            <person name="Ohm R."/>
            <person name="Pangilinan J."/>
            <person name="Park H.-J."/>
            <person name="Ramirez L."/>
            <person name="Alfaro M."/>
            <person name="Sun H."/>
            <person name="Tritt A."/>
            <person name="Yoshinaga Y."/>
            <person name="Zwiers L.-H."/>
            <person name="Turgeon B."/>
            <person name="Goodwin S."/>
            <person name="Spatafora J."/>
            <person name="Crous P."/>
            <person name="Grigoriev I."/>
        </authorList>
    </citation>
    <scope>NUCLEOTIDE SEQUENCE</scope>
    <source>
        <strain evidence="6">CBS 473.64</strain>
    </source>
</reference>
<accession>A0A6A6RSX3</accession>
<dbReference type="EMBL" id="MU006793">
    <property type="protein sequence ID" value="KAF2637473.1"/>
    <property type="molecule type" value="Genomic_DNA"/>
</dbReference>
<evidence type="ECO:0000256" key="1">
    <source>
        <dbReference type="ARBA" id="ARBA00012346"/>
    </source>
</evidence>
<evidence type="ECO:0000313" key="7">
    <source>
        <dbReference type="Proteomes" id="UP000799753"/>
    </source>
</evidence>
<dbReference type="OrthoDB" id="2924818at2759"/>
<feature type="binding site" evidence="4">
    <location>
        <begin position="10"/>
        <end position="15"/>
    </location>
    <ligand>
        <name>substrate</name>
    </ligand>
</feature>
<dbReference type="EC" id="4.3.2.9" evidence="1"/>
<dbReference type="Gene3D" id="3.10.490.10">
    <property type="entry name" value="Gamma-glutamyl cyclotransferase-like"/>
    <property type="match status" value="1"/>
</dbReference>
<evidence type="ECO:0000256" key="4">
    <source>
        <dbReference type="PIRSR" id="PIRSR617939-2"/>
    </source>
</evidence>
<evidence type="ECO:0000256" key="2">
    <source>
        <dbReference type="ARBA" id="ARBA00023239"/>
    </source>
</evidence>
<dbReference type="GO" id="GO:0003839">
    <property type="term" value="F:gamma-glutamylcyclotransferase activity"/>
    <property type="evidence" value="ECO:0007669"/>
    <property type="project" value="UniProtKB-EC"/>
</dbReference>
<dbReference type="PANTHER" id="PTHR12935">
    <property type="entry name" value="GAMMA-GLUTAMYLCYCLOTRANSFERASE"/>
    <property type="match status" value="1"/>
</dbReference>
<dbReference type="AlphaFoldDB" id="A0A6A6RSX3"/>
<feature type="active site" description="Proton acceptor" evidence="3">
    <location>
        <position position="87"/>
    </location>
</feature>
<sequence length="204" mass="23726">MPSPSTQTTYFGYGSNLWLHQMCTRCPTSTYLGVARLKNYKWIINDRGYANVVELDSTSTTPDYSEVVFGLVYALGKKDEERLDRNEGVPIAYTKEDLECDFWKAEHGTDSKVDTTKKPTETKEMLTMRYIDRKRVTEDEPKKEYIYRMNKGIEDAIKMGVPHNYVKKVMRKFIPKEGEEKARKSLEEKALRQADEFVDESGIY</sequence>
<name>A0A6A6RSX3_9PLEO</name>
<keyword evidence="7" id="KW-1185">Reference proteome</keyword>
<dbReference type="CDD" id="cd06661">
    <property type="entry name" value="GGCT_like"/>
    <property type="match status" value="1"/>
</dbReference>
<protein>
    <recommendedName>
        <fullName evidence="1">gamma-glutamylcyclotransferase</fullName>
        <ecNumber evidence="1">4.3.2.9</ecNumber>
    </recommendedName>
</protein>
<dbReference type="InterPro" id="IPR009288">
    <property type="entry name" value="AIG2-like_dom"/>
</dbReference>
<dbReference type="Proteomes" id="UP000799753">
    <property type="component" value="Unassembled WGS sequence"/>
</dbReference>
<dbReference type="InterPro" id="IPR036568">
    <property type="entry name" value="GGCT-like_sf"/>
</dbReference>
<feature type="domain" description="Gamma-glutamylcyclotransferase AIG2-like" evidence="5">
    <location>
        <begin position="10"/>
        <end position="106"/>
    </location>
</feature>
<evidence type="ECO:0000256" key="3">
    <source>
        <dbReference type="PIRSR" id="PIRSR617939-1"/>
    </source>
</evidence>